<evidence type="ECO:0000256" key="1">
    <source>
        <dbReference type="ARBA" id="ARBA00022448"/>
    </source>
</evidence>
<dbReference type="GO" id="GO:0016887">
    <property type="term" value="F:ATP hydrolysis activity"/>
    <property type="evidence" value="ECO:0007669"/>
    <property type="project" value="InterPro"/>
</dbReference>
<keyword evidence="1" id="KW-0813">Transport</keyword>
<keyword evidence="2" id="KW-1003">Cell membrane</keyword>
<dbReference type="InterPro" id="IPR027417">
    <property type="entry name" value="P-loop_NTPase"/>
</dbReference>
<evidence type="ECO:0000256" key="2">
    <source>
        <dbReference type="ARBA" id="ARBA00022475"/>
    </source>
</evidence>
<evidence type="ECO:0000256" key="3">
    <source>
        <dbReference type="ARBA" id="ARBA00022741"/>
    </source>
</evidence>
<dbReference type="SUPFAM" id="SSF52540">
    <property type="entry name" value="P-loop containing nucleoside triphosphate hydrolases"/>
    <property type="match status" value="1"/>
</dbReference>
<dbReference type="PANTHER" id="PTHR43166:SF6">
    <property type="entry name" value="PHOSPHONATES IMPORT ATP-BINDING PROTEIN PHNC"/>
    <property type="match status" value="1"/>
</dbReference>
<dbReference type="OrthoDB" id="9802264at2"/>
<evidence type="ECO:0000256" key="6">
    <source>
        <dbReference type="ARBA" id="ARBA00022967"/>
    </source>
</evidence>
<dbReference type="InterPro" id="IPR017871">
    <property type="entry name" value="ABC_transporter-like_CS"/>
</dbReference>
<dbReference type="Pfam" id="PF00005">
    <property type="entry name" value="ABC_tran"/>
    <property type="match status" value="1"/>
</dbReference>
<dbReference type="CDD" id="cd03256">
    <property type="entry name" value="ABC_PhnC_transporter"/>
    <property type="match status" value="1"/>
</dbReference>
<dbReference type="EMBL" id="QXXA01000004">
    <property type="protein sequence ID" value="NBI05878.1"/>
    <property type="molecule type" value="Genomic_DNA"/>
</dbReference>
<evidence type="ECO:0000313" key="10">
    <source>
        <dbReference type="Proteomes" id="UP000467132"/>
    </source>
</evidence>
<keyword evidence="3" id="KW-0547">Nucleotide-binding</keyword>
<dbReference type="PROSITE" id="PS00211">
    <property type="entry name" value="ABC_TRANSPORTER_1"/>
    <property type="match status" value="1"/>
</dbReference>
<dbReference type="PROSITE" id="PS50893">
    <property type="entry name" value="ABC_TRANSPORTER_2"/>
    <property type="match status" value="1"/>
</dbReference>
<evidence type="ECO:0000313" key="9">
    <source>
        <dbReference type="EMBL" id="NBI05878.1"/>
    </source>
</evidence>
<keyword evidence="6" id="KW-1278">Translocase</keyword>
<keyword evidence="7" id="KW-0472">Membrane</keyword>
<feature type="domain" description="ABC transporter" evidence="8">
    <location>
        <begin position="7"/>
        <end position="248"/>
    </location>
</feature>
<dbReference type="Gene3D" id="3.40.50.300">
    <property type="entry name" value="P-loop containing nucleotide triphosphate hydrolases"/>
    <property type="match status" value="1"/>
</dbReference>
<gene>
    <name evidence="9" type="ORF">D3Z33_03280</name>
</gene>
<accession>A0A845QXK8</accession>
<dbReference type="RefSeq" id="WP_160196366.1">
    <property type="nucleotide sequence ID" value="NZ_QXXA01000004.1"/>
</dbReference>
<dbReference type="GO" id="GO:0016020">
    <property type="term" value="C:membrane"/>
    <property type="evidence" value="ECO:0007669"/>
    <property type="project" value="InterPro"/>
</dbReference>
<keyword evidence="10" id="KW-1185">Reference proteome</keyword>
<dbReference type="GO" id="GO:0005524">
    <property type="term" value="F:ATP binding"/>
    <property type="evidence" value="ECO:0007669"/>
    <property type="project" value="UniProtKB-KW"/>
</dbReference>
<evidence type="ECO:0000256" key="4">
    <source>
        <dbReference type="ARBA" id="ARBA00022840"/>
    </source>
</evidence>
<dbReference type="SMART" id="SM00382">
    <property type="entry name" value="AAA"/>
    <property type="match status" value="1"/>
</dbReference>
<dbReference type="InterPro" id="IPR012693">
    <property type="entry name" value="ABC_transpr_PhnC"/>
</dbReference>
<dbReference type="InterPro" id="IPR003439">
    <property type="entry name" value="ABC_transporter-like_ATP-bd"/>
</dbReference>
<name>A0A845QXK8_9CLOT</name>
<evidence type="ECO:0000256" key="5">
    <source>
        <dbReference type="ARBA" id="ARBA00022885"/>
    </source>
</evidence>
<keyword evidence="5" id="KW-0918">Phosphonate transport</keyword>
<dbReference type="AlphaFoldDB" id="A0A845QXK8"/>
<keyword evidence="4 9" id="KW-0067">ATP-binding</keyword>
<dbReference type="PANTHER" id="PTHR43166">
    <property type="entry name" value="AMINO ACID IMPORT ATP-BINDING PROTEIN"/>
    <property type="match status" value="1"/>
</dbReference>
<dbReference type="GO" id="GO:0015416">
    <property type="term" value="F:ABC-type phosphonate transporter activity"/>
    <property type="evidence" value="ECO:0007669"/>
    <property type="project" value="InterPro"/>
</dbReference>
<proteinExistence type="predicted"/>
<dbReference type="InterPro" id="IPR050086">
    <property type="entry name" value="MetN_ABC_transporter-like"/>
</dbReference>
<dbReference type="InterPro" id="IPR003593">
    <property type="entry name" value="AAA+_ATPase"/>
</dbReference>
<sequence length="253" mass="28184">MTSKEIIKFKNITKKFKGNIALSSLSFNINKGELVALIGPSGSGKTTLLNLLSKIQTANTGDIFIENTNIKDYKSNKLYAKKVGMIRQQFDLIDELTVINNVLAGRLNEWNILKSLLSLIIPQEKKLAVNALKRVGIEEKLFAKTSTLSGGQQQRVALARLLVQNPNIILADEPVSSLDPTRAEDVLSLLISLAKENNKTLITSIHSIKYAKKYFDRVIGLRNGELFFDLPVNELNEGLLTELYSLKKVNNNE</sequence>
<evidence type="ECO:0000259" key="8">
    <source>
        <dbReference type="PROSITE" id="PS50893"/>
    </source>
</evidence>
<comment type="caution">
    <text evidence="9">The sequence shown here is derived from an EMBL/GenBank/DDBJ whole genome shotgun (WGS) entry which is preliminary data.</text>
</comment>
<evidence type="ECO:0000256" key="7">
    <source>
        <dbReference type="ARBA" id="ARBA00023136"/>
    </source>
</evidence>
<dbReference type="Proteomes" id="UP000467132">
    <property type="component" value="Unassembled WGS sequence"/>
</dbReference>
<protein>
    <submittedName>
        <fullName evidence="9">Phosphonate ABC transporter ATP-binding protein</fullName>
    </submittedName>
</protein>
<reference evidence="9 10" key="1">
    <citation type="submission" date="2018-08" db="EMBL/GenBank/DDBJ databases">
        <title>Murine metabolic-syndrome-specific gut microbial biobank.</title>
        <authorList>
            <person name="Liu C."/>
        </authorList>
    </citation>
    <scope>NUCLEOTIDE SEQUENCE [LARGE SCALE GENOMIC DNA]</scope>
    <source>
        <strain evidence="9 10">583</strain>
    </source>
</reference>
<organism evidence="9 10">
    <name type="scientific">Senegalia massiliensis</name>
    <dbReference type="NCBI Taxonomy" id="1720316"/>
    <lineage>
        <taxon>Bacteria</taxon>
        <taxon>Bacillati</taxon>
        <taxon>Bacillota</taxon>
        <taxon>Clostridia</taxon>
        <taxon>Eubacteriales</taxon>
        <taxon>Clostridiaceae</taxon>
        <taxon>Senegalia</taxon>
    </lineage>
</organism>